<evidence type="ECO:0000256" key="4">
    <source>
        <dbReference type="ARBA" id="ARBA00022989"/>
    </source>
</evidence>
<dbReference type="NCBIfam" id="NF037979">
    <property type="entry name" value="Na_transp"/>
    <property type="match status" value="1"/>
</dbReference>
<protein>
    <recommendedName>
        <fullName evidence="8">Transporter</fullName>
    </recommendedName>
</protein>
<dbReference type="PROSITE" id="PS00610">
    <property type="entry name" value="NA_NEUROTRAN_SYMP_1"/>
    <property type="match status" value="1"/>
</dbReference>
<reference evidence="7" key="1">
    <citation type="journal article" date="2014" name="Front. Microbiol.">
        <title>High frequency of phylogenetically diverse reductive dehalogenase-homologous genes in deep subseafloor sedimentary metagenomes.</title>
        <authorList>
            <person name="Kawai M."/>
            <person name="Futagami T."/>
            <person name="Toyoda A."/>
            <person name="Takaki Y."/>
            <person name="Nishi S."/>
            <person name="Hori S."/>
            <person name="Arai W."/>
            <person name="Tsubouchi T."/>
            <person name="Morono Y."/>
            <person name="Uchiyama I."/>
            <person name="Ito T."/>
            <person name="Fujiyama A."/>
            <person name="Inagaki F."/>
            <person name="Takami H."/>
        </authorList>
    </citation>
    <scope>NUCLEOTIDE SEQUENCE</scope>
    <source>
        <strain evidence="7">Expedition CK06-06</strain>
    </source>
</reference>
<dbReference type="GO" id="GO:0005886">
    <property type="term" value="C:plasma membrane"/>
    <property type="evidence" value="ECO:0007669"/>
    <property type="project" value="TreeGrafter"/>
</dbReference>
<feature type="transmembrane region" description="Helical" evidence="6">
    <location>
        <begin position="42"/>
        <end position="62"/>
    </location>
</feature>
<evidence type="ECO:0000256" key="6">
    <source>
        <dbReference type="SAM" id="Phobius"/>
    </source>
</evidence>
<keyword evidence="2" id="KW-0813">Transport</keyword>
<dbReference type="PANTHER" id="PTHR11616:SF240">
    <property type="entry name" value="BLOATED TUBULES, ISOFORM B-RELATED"/>
    <property type="match status" value="1"/>
</dbReference>
<dbReference type="InterPro" id="IPR000175">
    <property type="entry name" value="Na/ntran_symport"/>
</dbReference>
<evidence type="ECO:0000313" key="7">
    <source>
        <dbReference type="EMBL" id="GAG67786.1"/>
    </source>
</evidence>
<evidence type="ECO:0000256" key="2">
    <source>
        <dbReference type="ARBA" id="ARBA00022448"/>
    </source>
</evidence>
<keyword evidence="4 6" id="KW-1133">Transmembrane helix</keyword>
<evidence type="ECO:0000256" key="1">
    <source>
        <dbReference type="ARBA" id="ARBA00004141"/>
    </source>
</evidence>
<evidence type="ECO:0000256" key="5">
    <source>
        <dbReference type="ARBA" id="ARBA00023136"/>
    </source>
</evidence>
<accession>X1B6Z7</accession>
<dbReference type="EMBL" id="BART01006673">
    <property type="protein sequence ID" value="GAG67786.1"/>
    <property type="molecule type" value="Genomic_DNA"/>
</dbReference>
<organism evidence="7">
    <name type="scientific">marine sediment metagenome</name>
    <dbReference type="NCBI Taxonomy" id="412755"/>
    <lineage>
        <taxon>unclassified sequences</taxon>
        <taxon>metagenomes</taxon>
        <taxon>ecological metagenomes</taxon>
    </lineage>
</organism>
<dbReference type="AlphaFoldDB" id="X1B6Z7"/>
<feature type="transmembrane region" description="Helical" evidence="6">
    <location>
        <begin position="309"/>
        <end position="336"/>
    </location>
</feature>
<dbReference type="Pfam" id="PF00209">
    <property type="entry name" value="SNF"/>
    <property type="match status" value="2"/>
</dbReference>
<feature type="transmembrane region" description="Helical" evidence="6">
    <location>
        <begin position="153"/>
        <end position="173"/>
    </location>
</feature>
<gene>
    <name evidence="7" type="ORF">S01H4_15225</name>
</gene>
<dbReference type="PANTHER" id="PTHR11616">
    <property type="entry name" value="SODIUM/CHLORIDE DEPENDENT TRANSPORTER"/>
    <property type="match status" value="1"/>
</dbReference>
<dbReference type="PRINTS" id="PR00176">
    <property type="entry name" value="NANEUSMPORT"/>
</dbReference>
<comment type="caution">
    <text evidence="7">The sequence shown here is derived from an EMBL/GenBank/DDBJ whole genome shotgun (WGS) entry which is preliminary data.</text>
</comment>
<sequence>MAEVTRERWGSRYFFLFAAIGSAIGLGNVWRFPYLAYESGGGAFLIAWIIGLIVLGIPWMMMEFGMGRYFQRGAPGVFEGIGKKWEWLGWWPVFVAFLIVTYYTVIIAWSLRYAVSSASVAWGTGEAGAAGAGSYFFGDILNLSSGPTVLGGLQWPIVGALALVWVILFFIMYKGAGVIGKVAVWTVTIPWALMVILLIRGLTLPGAVDGLNYYLTPDMAALGNIDVWFNAFSQIAFTLSLGMAGMFAYGSFIAKKADVTNNAFITSFSNCATSFFAGFAVFSIVGFIMQALSVPVEGVSASGLGLAFVTYPVAISMMPAMAALTGVIFFICLFFLGIDSAFFLTYGGVIAPLRDKFGWSRAKVTAVICALP</sequence>
<feature type="transmembrane region" description="Helical" evidence="6">
    <location>
        <begin position="227"/>
        <end position="252"/>
    </location>
</feature>
<dbReference type="InterPro" id="IPR037272">
    <property type="entry name" value="SNS_sf"/>
</dbReference>
<feature type="transmembrane region" description="Helical" evidence="6">
    <location>
        <begin position="88"/>
        <end position="111"/>
    </location>
</feature>
<evidence type="ECO:0008006" key="8">
    <source>
        <dbReference type="Google" id="ProtNLM"/>
    </source>
</evidence>
<proteinExistence type="predicted"/>
<feature type="transmembrane region" description="Helical" evidence="6">
    <location>
        <begin position="12"/>
        <end position="30"/>
    </location>
</feature>
<dbReference type="SUPFAM" id="SSF161070">
    <property type="entry name" value="SNF-like"/>
    <property type="match status" value="1"/>
</dbReference>
<evidence type="ECO:0000256" key="3">
    <source>
        <dbReference type="ARBA" id="ARBA00022692"/>
    </source>
</evidence>
<name>X1B6Z7_9ZZZZ</name>
<feature type="transmembrane region" description="Helical" evidence="6">
    <location>
        <begin position="264"/>
        <end position="289"/>
    </location>
</feature>
<keyword evidence="5 6" id="KW-0472">Membrane</keyword>
<keyword evidence="3 6" id="KW-0812">Transmembrane</keyword>
<dbReference type="GO" id="GO:0035725">
    <property type="term" value="P:sodium ion transmembrane transport"/>
    <property type="evidence" value="ECO:0007669"/>
    <property type="project" value="TreeGrafter"/>
</dbReference>
<dbReference type="PROSITE" id="PS50267">
    <property type="entry name" value="NA_NEUROTRAN_SYMP_3"/>
    <property type="match status" value="1"/>
</dbReference>
<feature type="transmembrane region" description="Helical" evidence="6">
    <location>
        <begin position="182"/>
        <end position="207"/>
    </location>
</feature>
<comment type="subcellular location">
    <subcellularLocation>
        <location evidence="1">Membrane</location>
        <topology evidence="1">Multi-pass membrane protein</topology>
    </subcellularLocation>
</comment>